<dbReference type="SUPFAM" id="SSF102114">
    <property type="entry name" value="Radical SAM enzymes"/>
    <property type="match status" value="1"/>
</dbReference>
<reference evidence="3" key="1">
    <citation type="submission" date="2019-08" db="EMBL/GenBank/DDBJ databases">
        <authorList>
            <person name="Kucharzyk K."/>
            <person name="Murdoch R.W."/>
            <person name="Higgins S."/>
            <person name="Loffler F."/>
        </authorList>
    </citation>
    <scope>NUCLEOTIDE SEQUENCE</scope>
</reference>
<dbReference type="NCBIfam" id="TIGR04085">
    <property type="entry name" value="rSAM_more_4Fe4S"/>
    <property type="match status" value="1"/>
</dbReference>
<evidence type="ECO:0000313" key="3">
    <source>
        <dbReference type="EMBL" id="MPN53199.1"/>
    </source>
</evidence>
<dbReference type="Gene3D" id="3.20.20.70">
    <property type="entry name" value="Aldolase class I"/>
    <property type="match status" value="1"/>
</dbReference>
<dbReference type="AlphaFoldDB" id="A0A645IS42"/>
<proteinExistence type="predicted"/>
<dbReference type="PANTHER" id="PTHR43273:SF3">
    <property type="entry name" value="ANAEROBIC SULFATASE-MATURATING ENZYME HOMOLOG ASLB-RELATED"/>
    <property type="match status" value="1"/>
</dbReference>
<organism evidence="3">
    <name type="scientific">bioreactor metagenome</name>
    <dbReference type="NCBI Taxonomy" id="1076179"/>
    <lineage>
        <taxon>unclassified sequences</taxon>
        <taxon>metagenomes</taxon>
        <taxon>ecological metagenomes</taxon>
    </lineage>
</organism>
<accession>A0A645IS42</accession>
<comment type="cofactor">
    <cofactor evidence="1">
        <name>[4Fe-4S] cluster</name>
        <dbReference type="ChEBI" id="CHEBI:49883"/>
    </cofactor>
</comment>
<dbReference type="InterPro" id="IPR013785">
    <property type="entry name" value="Aldolase_TIM"/>
</dbReference>
<dbReference type="EMBL" id="VSSQ01120072">
    <property type="protein sequence ID" value="MPN53199.1"/>
    <property type="molecule type" value="Genomic_DNA"/>
</dbReference>
<dbReference type="GO" id="GO:0016491">
    <property type="term" value="F:oxidoreductase activity"/>
    <property type="evidence" value="ECO:0007669"/>
    <property type="project" value="InterPro"/>
</dbReference>
<comment type="caution">
    <text evidence="3">The sequence shown here is derived from an EMBL/GenBank/DDBJ whole genome shotgun (WGS) entry which is preliminary data.</text>
</comment>
<evidence type="ECO:0000259" key="2">
    <source>
        <dbReference type="Pfam" id="PF13186"/>
    </source>
</evidence>
<sequence length="142" mass="15820">MQKGNYISVKLFDDIVNLLVRREVTACGLHGYCQLQHIVEADGGVYPCDFYVLDRYYGGNLARQPLHEITQQLKDTGFLQSRAELPAPCAECRYLGLCHGGCKRLQQAMYVDDKGFCGYRQLLDTIGQPLCDIGSKLLAGAL</sequence>
<feature type="domain" description="4Fe4S-binding SPASM" evidence="2">
    <location>
        <begin position="36"/>
        <end position="92"/>
    </location>
</feature>
<dbReference type="InterPro" id="IPR023885">
    <property type="entry name" value="4Fe4S-binding_SPASM_dom"/>
</dbReference>
<dbReference type="InterPro" id="IPR058240">
    <property type="entry name" value="rSAM_sf"/>
</dbReference>
<gene>
    <name evidence="3" type="ORF">SDC9_200863</name>
</gene>
<dbReference type="Pfam" id="PF13186">
    <property type="entry name" value="SPASM"/>
    <property type="match status" value="1"/>
</dbReference>
<protein>
    <recommendedName>
        <fullName evidence="2">4Fe4S-binding SPASM domain-containing protein</fullName>
    </recommendedName>
</protein>
<dbReference type="PANTHER" id="PTHR43273">
    <property type="entry name" value="ANAEROBIC SULFATASE-MATURATING ENZYME HOMOLOG ASLB-RELATED"/>
    <property type="match status" value="1"/>
</dbReference>
<evidence type="ECO:0000256" key="1">
    <source>
        <dbReference type="ARBA" id="ARBA00001966"/>
    </source>
</evidence>
<dbReference type="InterPro" id="IPR023867">
    <property type="entry name" value="Sulphatase_maturase_rSAM"/>
</dbReference>
<name>A0A645IS42_9ZZZZ</name>